<evidence type="ECO:0000256" key="3">
    <source>
        <dbReference type="ARBA" id="ARBA00022692"/>
    </source>
</evidence>
<evidence type="ECO:0000259" key="9">
    <source>
        <dbReference type="Pfam" id="PF13515"/>
    </source>
</evidence>
<evidence type="ECO:0000313" key="11">
    <source>
        <dbReference type="Proteomes" id="UP000069443"/>
    </source>
</evidence>
<feature type="transmembrane region" description="Helical" evidence="8">
    <location>
        <begin position="474"/>
        <end position="507"/>
    </location>
</feature>
<dbReference type="STRING" id="228230.RMCC_2754"/>
<name>A0A100WD22_MYCCR</name>
<keyword evidence="2" id="KW-1003">Cell membrane</keyword>
<keyword evidence="4 8" id="KW-1133">Transmembrane helix</keyword>
<dbReference type="Proteomes" id="UP000069443">
    <property type="component" value="Unassembled WGS sequence"/>
</dbReference>
<feature type="region of interest" description="Disordered" evidence="7">
    <location>
        <begin position="373"/>
        <end position="392"/>
    </location>
</feature>
<feature type="transmembrane region" description="Helical" evidence="8">
    <location>
        <begin position="58"/>
        <end position="76"/>
    </location>
</feature>
<dbReference type="PANTHER" id="PTHR30509">
    <property type="entry name" value="P-HYDROXYBENZOIC ACID EFFLUX PUMP SUBUNIT-RELATED"/>
    <property type="match status" value="1"/>
</dbReference>
<keyword evidence="5 8" id="KW-0472">Membrane</keyword>
<comment type="caution">
    <text evidence="10">The sequence shown here is derived from an EMBL/GenBank/DDBJ whole genome shotgun (WGS) entry which is preliminary data.</text>
</comment>
<evidence type="ECO:0000256" key="8">
    <source>
        <dbReference type="SAM" id="Phobius"/>
    </source>
</evidence>
<evidence type="ECO:0000256" key="7">
    <source>
        <dbReference type="SAM" id="MobiDB-lite"/>
    </source>
</evidence>
<gene>
    <name evidence="10" type="ORF">RMCC_2754</name>
</gene>
<evidence type="ECO:0000256" key="5">
    <source>
        <dbReference type="ARBA" id="ARBA00023136"/>
    </source>
</evidence>
<organism evidence="10 11">
    <name type="scientific">Mycolicibacterium canariasense</name>
    <name type="common">Mycobacterium canariasense</name>
    <dbReference type="NCBI Taxonomy" id="228230"/>
    <lineage>
        <taxon>Bacteria</taxon>
        <taxon>Bacillati</taxon>
        <taxon>Actinomycetota</taxon>
        <taxon>Actinomycetes</taxon>
        <taxon>Mycobacteriales</taxon>
        <taxon>Mycobacteriaceae</taxon>
        <taxon>Mycolicibacterium</taxon>
    </lineage>
</organism>
<dbReference type="InterPro" id="IPR049453">
    <property type="entry name" value="Memb_transporter_dom"/>
</dbReference>
<keyword evidence="3 8" id="KW-0812">Transmembrane</keyword>
<dbReference type="Pfam" id="PF13515">
    <property type="entry name" value="FUSC_2"/>
    <property type="match status" value="1"/>
</dbReference>
<feature type="region of interest" description="Disordered" evidence="7">
    <location>
        <begin position="1"/>
        <end position="26"/>
    </location>
</feature>
<evidence type="ECO:0000256" key="1">
    <source>
        <dbReference type="ARBA" id="ARBA00004651"/>
    </source>
</evidence>
<reference evidence="11" key="1">
    <citation type="journal article" date="2016" name="Genome Announc.">
        <title>Draft Genome Sequences of Five Rapidly Growing Mycobacterium Species, M. thermoresistibile, M. fortuitum subsp. acetamidolyticum, M. canariasense, M. brisbanense, and M. novocastrense.</title>
        <authorList>
            <person name="Katahira K."/>
            <person name="Ogura Y."/>
            <person name="Gotoh Y."/>
            <person name="Hayashi T."/>
        </authorList>
    </citation>
    <scope>NUCLEOTIDE SEQUENCE [LARGE SCALE GENOMIC DNA]</scope>
    <source>
        <strain evidence="11">JCM15298</strain>
    </source>
</reference>
<dbReference type="PANTHER" id="PTHR30509:SF9">
    <property type="entry name" value="MULTIDRUG RESISTANCE PROTEIN MDTO"/>
    <property type="match status" value="1"/>
</dbReference>
<evidence type="ECO:0000256" key="2">
    <source>
        <dbReference type="ARBA" id="ARBA00022475"/>
    </source>
</evidence>
<feature type="transmembrane region" description="Helical" evidence="8">
    <location>
        <begin position="527"/>
        <end position="548"/>
    </location>
</feature>
<feature type="transmembrane region" description="Helical" evidence="8">
    <location>
        <begin position="157"/>
        <end position="175"/>
    </location>
</feature>
<feature type="transmembrane region" description="Helical" evidence="8">
    <location>
        <begin position="134"/>
        <end position="150"/>
    </location>
</feature>
<accession>A0A100WD22</accession>
<protein>
    <submittedName>
        <fullName evidence="10">Integral membrane protein</fullName>
    </submittedName>
</protein>
<evidence type="ECO:0000256" key="6">
    <source>
        <dbReference type="ARBA" id="ARBA00043993"/>
    </source>
</evidence>
<proteinExistence type="inferred from homology"/>
<evidence type="ECO:0000313" key="10">
    <source>
        <dbReference type="EMBL" id="GAS95788.1"/>
    </source>
</evidence>
<dbReference type="EMBL" id="BCSY01000045">
    <property type="protein sequence ID" value="GAS95788.1"/>
    <property type="molecule type" value="Genomic_DNA"/>
</dbReference>
<feature type="transmembrane region" description="Helical" evidence="8">
    <location>
        <begin position="181"/>
        <end position="202"/>
    </location>
</feature>
<comment type="similarity">
    <text evidence="6">Belongs to the YccS/YhfK family.</text>
</comment>
<feature type="transmembrane region" description="Helical" evidence="8">
    <location>
        <begin position="449"/>
        <end position="467"/>
    </location>
</feature>
<reference evidence="11" key="2">
    <citation type="submission" date="2016-02" db="EMBL/GenBank/DDBJ databases">
        <title>Draft genome sequence of five rapidly growing Mycobacterium species.</title>
        <authorList>
            <person name="Katahira K."/>
            <person name="Gotou Y."/>
            <person name="Iida K."/>
            <person name="Ogura Y."/>
            <person name="Hayashi T."/>
        </authorList>
    </citation>
    <scope>NUCLEOTIDE SEQUENCE [LARGE SCALE GENOMIC DNA]</scope>
    <source>
        <strain evidence="11">JCM15298</strain>
    </source>
</reference>
<feature type="domain" description="Integral membrane bound transporter" evidence="9">
    <location>
        <begin position="409"/>
        <end position="534"/>
    </location>
</feature>
<dbReference type="GO" id="GO:0005886">
    <property type="term" value="C:plasma membrane"/>
    <property type="evidence" value="ECO:0007669"/>
    <property type="project" value="UniProtKB-SubCell"/>
</dbReference>
<dbReference type="AlphaFoldDB" id="A0A100WD22"/>
<sequence length="721" mass="76436">MLLAADEEGARSRGTRGTGDRTRGAVTDNRAMHPSALRDRAARFIVDSDPGRLRLRSAGATTLSLVLAIIALLTFTRVTHQPVTVAMLGAIVAMQSSAAVKDKQQHHRVITTLLLPFPAVGAVALAAVLSPFGWVADVGFIAVLFAAVWVRRYGPRGNALGMVAFMSYFFALFIHATPGQIPILAAAVGVGIGATLFVRTLIFPDRPRAEVRHLVRALRGVSLSVLDAISTERTEQSGLVLRRRLDRLGDTGLMIDDWLDRHDAARTLSVTSGDLALRVFDAQISVEQLASLLWSLDPDRKWPDGLLNTLAALRICLQHNPSEDQLRAARKAAAAAADRADASTPEGIATVVAYRALQAHLAIHHITTNALGTSDAAEPEPEAPEPDTPTGLDTHTKAAIQVAVATSAATVLGELISPDRWYWAVLTAFLVFTGVSTRGEILTRAGHRIVGTVAGVVAGVLLATLIGQNPPMQIIVLVVCVFCAFYLVTVAYAWLTFFVTVVLAMLYGLLGNFSIQVLELRVVETAVGGLVGIASAFFVFTTGTRATFIEKTGEYFDRLTEVIDAGIASVLAPGGDTDLVAETRSLDNALQEVVKAGKPLQMGPAVRSRRGVQRLVRGLQAGNRSAHALARAGVNAARADPETAPPEATAVALRKAADRVCSTVAEVKQLVAGADAASPETPTTAMIMEVMGSSDIPPGPVRGAVRALNNLDRALTEVARE</sequence>
<feature type="transmembrane region" description="Helical" evidence="8">
    <location>
        <begin position="109"/>
        <end position="128"/>
    </location>
</feature>
<comment type="subcellular location">
    <subcellularLocation>
        <location evidence="1">Cell membrane</location>
        <topology evidence="1">Multi-pass membrane protein</topology>
    </subcellularLocation>
</comment>
<keyword evidence="11" id="KW-1185">Reference proteome</keyword>
<evidence type="ECO:0000256" key="4">
    <source>
        <dbReference type="ARBA" id="ARBA00022989"/>
    </source>
</evidence>
<feature type="transmembrane region" description="Helical" evidence="8">
    <location>
        <begin position="82"/>
        <end position="100"/>
    </location>
</feature>